<reference evidence="2 3" key="1">
    <citation type="submission" date="2022-03" db="EMBL/GenBank/DDBJ databases">
        <title>Complete genome analysis of Roseomonas KG 17.1 : a prolific producer of plant growth promoters.</title>
        <authorList>
            <person name="Saadouli I."/>
            <person name="Najjari A."/>
            <person name="Mosbah A."/>
            <person name="Ouzari H.I."/>
        </authorList>
    </citation>
    <scope>NUCLEOTIDE SEQUENCE [LARGE SCALE GENOMIC DNA]</scope>
    <source>
        <strain evidence="2 3">KG17-1</strain>
    </source>
</reference>
<keyword evidence="1" id="KW-0472">Membrane</keyword>
<comment type="caution">
    <text evidence="2">The sequence shown here is derived from an EMBL/GenBank/DDBJ whole genome shotgun (WGS) entry which is preliminary data.</text>
</comment>
<keyword evidence="3" id="KW-1185">Reference proteome</keyword>
<feature type="transmembrane region" description="Helical" evidence="1">
    <location>
        <begin position="228"/>
        <end position="250"/>
    </location>
</feature>
<feature type="transmembrane region" description="Helical" evidence="1">
    <location>
        <begin position="191"/>
        <end position="207"/>
    </location>
</feature>
<proteinExistence type="predicted"/>
<accession>A0ABS9W137</accession>
<feature type="transmembrane region" description="Helical" evidence="1">
    <location>
        <begin position="107"/>
        <end position="127"/>
    </location>
</feature>
<evidence type="ECO:0000256" key="1">
    <source>
        <dbReference type="SAM" id="Phobius"/>
    </source>
</evidence>
<evidence type="ECO:0000313" key="3">
    <source>
        <dbReference type="Proteomes" id="UP001201985"/>
    </source>
</evidence>
<dbReference type="EMBL" id="JALBUU010000004">
    <property type="protein sequence ID" value="MCI0752753.1"/>
    <property type="molecule type" value="Genomic_DNA"/>
</dbReference>
<protein>
    <submittedName>
        <fullName evidence="2">Uncharacterized protein</fullName>
    </submittedName>
</protein>
<feature type="transmembrane region" description="Helical" evidence="1">
    <location>
        <begin position="148"/>
        <end position="171"/>
    </location>
</feature>
<keyword evidence="1" id="KW-1133">Transmembrane helix</keyword>
<evidence type="ECO:0000313" key="2">
    <source>
        <dbReference type="EMBL" id="MCI0752753.1"/>
    </source>
</evidence>
<feature type="transmembrane region" description="Helical" evidence="1">
    <location>
        <begin position="48"/>
        <end position="68"/>
    </location>
</feature>
<organism evidence="2 3">
    <name type="scientific">Teichococcus vastitatis</name>
    <dbReference type="NCBI Taxonomy" id="2307076"/>
    <lineage>
        <taxon>Bacteria</taxon>
        <taxon>Pseudomonadati</taxon>
        <taxon>Pseudomonadota</taxon>
        <taxon>Alphaproteobacteria</taxon>
        <taxon>Acetobacterales</taxon>
        <taxon>Roseomonadaceae</taxon>
        <taxon>Roseomonas</taxon>
    </lineage>
</organism>
<sequence>MKPVDALFKKIVEGLRLLLAEPRGKFVVFLFLFCVARPSDLNKRRRGWIFRMMGLASPGGPALVYSFIAWNFMTTLAFTQIRADPKITDPLSEAEKFLDMKLYFDTANYLVIFALCYLIAIIMFAFHKTACFIIGPNGAAIHLASFRFFLIRACILMSWFVLFAGILVYGLGLGSDQPPAEIISFLERNSLLLLGAVLLVYFLVKFCRTNSELAMQEIYFGEGVRFHLVSAKILLWGTFGALLCFVPRFLGVAR</sequence>
<name>A0ABS9W137_9PROT</name>
<dbReference type="Proteomes" id="UP001201985">
    <property type="component" value="Unassembled WGS sequence"/>
</dbReference>
<keyword evidence="1" id="KW-0812">Transmembrane</keyword>
<dbReference type="RefSeq" id="WP_241792520.1">
    <property type="nucleotide sequence ID" value="NZ_JALBUU010000004.1"/>
</dbReference>
<gene>
    <name evidence="2" type="ORF">MON41_03110</name>
</gene>